<dbReference type="AlphaFoldDB" id="A0A0D2ZSX5"/>
<keyword evidence="2" id="KW-1185">Reference proteome</keyword>
<protein>
    <submittedName>
        <fullName evidence="1">Uncharacterized protein</fullName>
    </submittedName>
</protein>
<reference evidence="1" key="2">
    <citation type="submission" date="2015-06" db="UniProtKB">
        <authorList>
            <consortium name="EnsemblPlants"/>
        </authorList>
    </citation>
    <scope>IDENTIFICATION</scope>
</reference>
<reference evidence="1" key="1">
    <citation type="journal article" date="2014" name="Genome Biol.">
        <title>Transcriptome and methylome profiling reveals relics of genome dominance in the mesopolyploid Brassica oleracea.</title>
        <authorList>
            <person name="Parkin I.A."/>
            <person name="Koh C."/>
            <person name="Tang H."/>
            <person name="Robinson S.J."/>
            <person name="Kagale S."/>
            <person name="Clarke W.E."/>
            <person name="Town C.D."/>
            <person name="Nixon J."/>
            <person name="Krishnakumar V."/>
            <person name="Bidwell S.L."/>
            <person name="Denoeud F."/>
            <person name="Belcram H."/>
            <person name="Links M.G."/>
            <person name="Just J."/>
            <person name="Clarke C."/>
            <person name="Bender T."/>
            <person name="Huebert T."/>
            <person name="Mason A.S."/>
            <person name="Pires J.C."/>
            <person name="Barker G."/>
            <person name="Moore J."/>
            <person name="Walley P.G."/>
            <person name="Manoli S."/>
            <person name="Batley J."/>
            <person name="Edwards D."/>
            <person name="Nelson M.N."/>
            <person name="Wang X."/>
            <person name="Paterson A.H."/>
            <person name="King G."/>
            <person name="Bancroft I."/>
            <person name="Chalhoub B."/>
            <person name="Sharpe A.G."/>
        </authorList>
    </citation>
    <scope>NUCLEOTIDE SEQUENCE [LARGE SCALE GENOMIC DNA]</scope>
    <source>
        <strain evidence="1">cv. TO1000</strain>
    </source>
</reference>
<sequence>MQKKLDGGGYIRSLMVEETRPAVVAVAVVRRGKARHGGWRRQGEAGMAAFFI</sequence>
<evidence type="ECO:0000313" key="2">
    <source>
        <dbReference type="Proteomes" id="UP000032141"/>
    </source>
</evidence>
<name>A0A0D2ZSX5_BRAOL</name>
<dbReference type="Proteomes" id="UP000032141">
    <property type="component" value="Unassembled WGS sequence"/>
</dbReference>
<evidence type="ECO:0000313" key="1">
    <source>
        <dbReference type="EnsemblPlants" id="Bo01007s010.1"/>
    </source>
</evidence>
<accession>A0A0D2ZSX5</accession>
<organism evidence="1 2">
    <name type="scientific">Brassica oleracea var. oleracea</name>
    <dbReference type="NCBI Taxonomy" id="109376"/>
    <lineage>
        <taxon>Eukaryota</taxon>
        <taxon>Viridiplantae</taxon>
        <taxon>Streptophyta</taxon>
        <taxon>Embryophyta</taxon>
        <taxon>Tracheophyta</taxon>
        <taxon>Spermatophyta</taxon>
        <taxon>Magnoliopsida</taxon>
        <taxon>eudicotyledons</taxon>
        <taxon>Gunneridae</taxon>
        <taxon>Pentapetalae</taxon>
        <taxon>rosids</taxon>
        <taxon>malvids</taxon>
        <taxon>Brassicales</taxon>
        <taxon>Brassicaceae</taxon>
        <taxon>Brassiceae</taxon>
        <taxon>Brassica</taxon>
    </lineage>
</organism>
<dbReference type="EnsemblPlants" id="Bo01007s010.1">
    <property type="protein sequence ID" value="Bo01007s010.1"/>
    <property type="gene ID" value="Bo01007s010"/>
</dbReference>
<dbReference type="Gramene" id="Bo01007s010.1">
    <property type="protein sequence ID" value="Bo01007s010.1"/>
    <property type="gene ID" value="Bo01007s010"/>
</dbReference>
<proteinExistence type="predicted"/>
<dbReference type="HOGENOM" id="CLU_3090009_0_0_1"/>